<evidence type="ECO:0000256" key="3">
    <source>
        <dbReference type="ARBA" id="ARBA00012078"/>
    </source>
</evidence>
<keyword evidence="10 13" id="KW-0067">ATP-binding</keyword>
<feature type="binding site" evidence="13">
    <location>
        <begin position="72"/>
        <end position="82"/>
    </location>
    <ligand>
        <name>ATP</name>
        <dbReference type="ChEBI" id="CHEBI:30616"/>
    </ligand>
</feature>
<dbReference type="InterPro" id="IPR013750">
    <property type="entry name" value="GHMP_kinase_C_dom"/>
</dbReference>
<dbReference type="InterPro" id="IPR006204">
    <property type="entry name" value="GHMP_kinase_N_dom"/>
</dbReference>
<reference evidence="16 17" key="1">
    <citation type="submission" date="2016-10" db="EMBL/GenBank/DDBJ databases">
        <authorList>
            <person name="de Groot N.N."/>
        </authorList>
    </citation>
    <scope>NUCLEOTIDE SEQUENCE [LARGE SCALE GENOMIC DNA]</scope>
    <source>
        <strain evidence="16 17">CGMCC 1.5058</strain>
    </source>
</reference>
<keyword evidence="13" id="KW-0963">Cytoplasm</keyword>
<evidence type="ECO:0000256" key="5">
    <source>
        <dbReference type="ARBA" id="ARBA00022605"/>
    </source>
</evidence>
<dbReference type="Pfam" id="PF08544">
    <property type="entry name" value="GHMP_kinases_C"/>
    <property type="match status" value="1"/>
</dbReference>
<dbReference type="PANTHER" id="PTHR20861">
    <property type="entry name" value="HOMOSERINE/4-DIPHOSPHOCYTIDYL-2-C-METHYL-D-ERYTHRITOL KINASE"/>
    <property type="match status" value="1"/>
</dbReference>
<keyword evidence="6 13" id="KW-0808">Transferase</keyword>
<organism evidence="16 17">
    <name type="scientific">Proteiniclasticum ruminis</name>
    <dbReference type="NCBI Taxonomy" id="398199"/>
    <lineage>
        <taxon>Bacteria</taxon>
        <taxon>Bacillati</taxon>
        <taxon>Bacillota</taxon>
        <taxon>Clostridia</taxon>
        <taxon>Eubacteriales</taxon>
        <taxon>Clostridiaceae</taxon>
        <taxon>Proteiniclasticum</taxon>
    </lineage>
</organism>
<dbReference type="InterPro" id="IPR020568">
    <property type="entry name" value="Ribosomal_Su5_D2-typ_SF"/>
</dbReference>
<evidence type="ECO:0000259" key="15">
    <source>
        <dbReference type="Pfam" id="PF08544"/>
    </source>
</evidence>
<dbReference type="InterPro" id="IPR006203">
    <property type="entry name" value="GHMP_knse_ATP-bd_CS"/>
</dbReference>
<comment type="catalytic activity">
    <reaction evidence="11 13">
        <text>L-homoserine + ATP = O-phospho-L-homoserine + ADP + H(+)</text>
        <dbReference type="Rhea" id="RHEA:13985"/>
        <dbReference type="ChEBI" id="CHEBI:15378"/>
        <dbReference type="ChEBI" id="CHEBI:30616"/>
        <dbReference type="ChEBI" id="CHEBI:57476"/>
        <dbReference type="ChEBI" id="CHEBI:57590"/>
        <dbReference type="ChEBI" id="CHEBI:456216"/>
        <dbReference type="EC" id="2.7.1.39"/>
    </reaction>
</comment>
<dbReference type="InterPro" id="IPR000870">
    <property type="entry name" value="Homoserine_kinase"/>
</dbReference>
<comment type="function">
    <text evidence="12 13">Catalyzes the ATP-dependent phosphorylation of L-homoserine to L-homoserine phosphate.</text>
</comment>
<dbReference type="PROSITE" id="PS00627">
    <property type="entry name" value="GHMP_KINASES_ATP"/>
    <property type="match status" value="1"/>
</dbReference>
<comment type="similarity">
    <text evidence="2 13">Belongs to the GHMP kinase family. Homoserine kinase subfamily.</text>
</comment>
<dbReference type="PANTHER" id="PTHR20861:SF1">
    <property type="entry name" value="HOMOSERINE KINASE"/>
    <property type="match status" value="1"/>
</dbReference>
<evidence type="ECO:0000256" key="8">
    <source>
        <dbReference type="ARBA" id="ARBA00022741"/>
    </source>
</evidence>
<dbReference type="UniPathway" id="UPA00050">
    <property type="reaction ID" value="UER00064"/>
</dbReference>
<dbReference type="AlphaFoldDB" id="A0A1G8S9H0"/>
<dbReference type="GO" id="GO:0004413">
    <property type="term" value="F:homoserine kinase activity"/>
    <property type="evidence" value="ECO:0007669"/>
    <property type="project" value="UniProtKB-UniRule"/>
</dbReference>
<evidence type="ECO:0000256" key="13">
    <source>
        <dbReference type="HAMAP-Rule" id="MF_00384"/>
    </source>
</evidence>
<keyword evidence="8 13" id="KW-0547">Nucleotide-binding</keyword>
<evidence type="ECO:0000256" key="12">
    <source>
        <dbReference type="ARBA" id="ARBA00049954"/>
    </source>
</evidence>
<dbReference type="Gene3D" id="3.30.230.10">
    <property type="match status" value="1"/>
</dbReference>
<dbReference type="GO" id="GO:0005737">
    <property type="term" value="C:cytoplasm"/>
    <property type="evidence" value="ECO:0007669"/>
    <property type="project" value="UniProtKB-SubCell"/>
</dbReference>
<dbReference type="HAMAP" id="MF_00384">
    <property type="entry name" value="Homoser_kinase"/>
    <property type="match status" value="1"/>
</dbReference>
<accession>A0A1G8S9H0</accession>
<comment type="pathway">
    <text evidence="1 13">Amino-acid biosynthesis; L-threonine biosynthesis; L-threonine from L-aspartate: step 4/5.</text>
</comment>
<dbReference type="EC" id="2.7.1.39" evidence="3 13"/>
<dbReference type="Pfam" id="PF00288">
    <property type="entry name" value="GHMP_kinases_N"/>
    <property type="match status" value="1"/>
</dbReference>
<feature type="domain" description="GHMP kinase N-terminal" evidence="14">
    <location>
        <begin position="45"/>
        <end position="125"/>
    </location>
</feature>
<evidence type="ECO:0000256" key="6">
    <source>
        <dbReference type="ARBA" id="ARBA00022679"/>
    </source>
</evidence>
<dbReference type="PIRSF" id="PIRSF000676">
    <property type="entry name" value="Homoser_kin"/>
    <property type="match status" value="1"/>
</dbReference>
<dbReference type="Gene3D" id="3.30.70.890">
    <property type="entry name" value="GHMP kinase, C-terminal domain"/>
    <property type="match status" value="1"/>
</dbReference>
<keyword evidence="5 13" id="KW-0028">Amino-acid biosynthesis</keyword>
<keyword evidence="9 13" id="KW-0418">Kinase</keyword>
<evidence type="ECO:0000256" key="2">
    <source>
        <dbReference type="ARBA" id="ARBA00007370"/>
    </source>
</evidence>
<evidence type="ECO:0000259" key="14">
    <source>
        <dbReference type="Pfam" id="PF00288"/>
    </source>
</evidence>
<evidence type="ECO:0000313" key="16">
    <source>
        <dbReference type="EMBL" id="SDJ25813.1"/>
    </source>
</evidence>
<evidence type="ECO:0000256" key="9">
    <source>
        <dbReference type="ARBA" id="ARBA00022777"/>
    </source>
</evidence>
<dbReference type="SUPFAM" id="SSF55060">
    <property type="entry name" value="GHMP Kinase, C-terminal domain"/>
    <property type="match status" value="1"/>
</dbReference>
<dbReference type="SUPFAM" id="SSF54211">
    <property type="entry name" value="Ribosomal protein S5 domain 2-like"/>
    <property type="match status" value="1"/>
</dbReference>
<proteinExistence type="inferred from homology"/>
<evidence type="ECO:0000256" key="4">
    <source>
        <dbReference type="ARBA" id="ARBA00017858"/>
    </source>
</evidence>
<dbReference type="GO" id="GO:0009088">
    <property type="term" value="P:threonine biosynthetic process"/>
    <property type="evidence" value="ECO:0007669"/>
    <property type="project" value="UniProtKB-UniRule"/>
</dbReference>
<evidence type="ECO:0000256" key="1">
    <source>
        <dbReference type="ARBA" id="ARBA00005015"/>
    </source>
</evidence>
<feature type="domain" description="GHMP kinase C-terminal" evidence="15">
    <location>
        <begin position="189"/>
        <end position="266"/>
    </location>
</feature>
<dbReference type="RefSeq" id="WP_031577632.1">
    <property type="nucleotide sequence ID" value="NZ_FNDZ01000011.1"/>
</dbReference>
<dbReference type="NCBIfam" id="TIGR00191">
    <property type="entry name" value="thrB"/>
    <property type="match status" value="1"/>
</dbReference>
<dbReference type="GO" id="GO:0005524">
    <property type="term" value="F:ATP binding"/>
    <property type="evidence" value="ECO:0007669"/>
    <property type="project" value="UniProtKB-UniRule"/>
</dbReference>
<evidence type="ECO:0000256" key="10">
    <source>
        <dbReference type="ARBA" id="ARBA00022840"/>
    </source>
</evidence>
<comment type="subcellular location">
    <subcellularLocation>
        <location evidence="13">Cytoplasm</location>
    </subcellularLocation>
</comment>
<dbReference type="EMBL" id="FNDZ01000011">
    <property type="protein sequence ID" value="SDJ25813.1"/>
    <property type="molecule type" value="Genomic_DNA"/>
</dbReference>
<evidence type="ECO:0000256" key="7">
    <source>
        <dbReference type="ARBA" id="ARBA00022697"/>
    </source>
</evidence>
<protein>
    <recommendedName>
        <fullName evidence="4 13">Homoserine kinase</fullName>
        <shortName evidence="13">HK</shortName>
        <shortName evidence="13">HSK</shortName>
        <ecNumber evidence="3 13">2.7.1.39</ecNumber>
    </recommendedName>
</protein>
<name>A0A1G8S9H0_9CLOT</name>
<evidence type="ECO:0000313" key="17">
    <source>
        <dbReference type="Proteomes" id="UP000183255"/>
    </source>
</evidence>
<keyword evidence="7 13" id="KW-0791">Threonine biosynthesis</keyword>
<dbReference type="PRINTS" id="PR00958">
    <property type="entry name" value="HOMSERKINASE"/>
</dbReference>
<sequence length="284" mass="30817">MIKIKVPASSANLGPGFDVLGLALDLYNTFVFEKTEKAMGRDTLVHEAYLKVFSYLEIDPFPVEIKIQGEIPMSRGLGSSAACIVGGLLGANELLGNPLPLEKILHLATELEGHPDNVAPALLGGLVASVVIEGKIYTKKIPVKHRYQLMTLIPEFPLSTEKARSVLPKALSYEAGVHNVGRAILLTAALLTGEDDSLALGMEDQMHEPFRGELIEGFQEVKTSVGKLGALATCLSGAGPTILAIVKEEDEETVERIKEYMKRSFPTWQVGVHHLEEKGARRIP</sequence>
<gene>
    <name evidence="13" type="primary">thrB</name>
    <name evidence="16" type="ORF">SAMN05421804_1117</name>
</gene>
<dbReference type="InterPro" id="IPR036554">
    <property type="entry name" value="GHMP_kinase_C_sf"/>
</dbReference>
<evidence type="ECO:0000256" key="11">
    <source>
        <dbReference type="ARBA" id="ARBA00049375"/>
    </source>
</evidence>
<dbReference type="Proteomes" id="UP000183255">
    <property type="component" value="Unassembled WGS sequence"/>
</dbReference>
<dbReference type="InterPro" id="IPR014721">
    <property type="entry name" value="Ribsml_uS5_D2-typ_fold_subgr"/>
</dbReference>